<feature type="chain" id="PRO_5003402945" evidence="3">
    <location>
        <begin position="23"/>
        <end position="720"/>
    </location>
</feature>
<keyword evidence="2" id="KW-0812">Transmembrane</keyword>
<name>G0M956_CAEBE</name>
<keyword evidence="2" id="KW-0472">Membrane</keyword>
<dbReference type="OMA" id="DSSCYGI"/>
<feature type="signal peptide" evidence="3">
    <location>
        <begin position="1"/>
        <end position="22"/>
    </location>
</feature>
<feature type="transmembrane region" description="Helical" evidence="2">
    <location>
        <begin position="602"/>
        <end position="624"/>
    </location>
</feature>
<feature type="compositionally biased region" description="Basic and acidic residues" evidence="1">
    <location>
        <begin position="677"/>
        <end position="705"/>
    </location>
</feature>
<dbReference type="AlphaFoldDB" id="G0M956"/>
<dbReference type="PANTHER" id="PTHR11161">
    <property type="entry name" value="O-ACYLTRANSFERASE"/>
    <property type="match status" value="1"/>
</dbReference>
<dbReference type="SMART" id="SM00703">
    <property type="entry name" value="NRF"/>
    <property type="match status" value="1"/>
</dbReference>
<dbReference type="FunCoup" id="G0M956">
    <property type="interactions" value="12"/>
</dbReference>
<feature type="transmembrane region" description="Helical" evidence="2">
    <location>
        <begin position="418"/>
        <end position="441"/>
    </location>
</feature>
<feature type="region of interest" description="Disordered" evidence="1">
    <location>
        <begin position="674"/>
        <end position="720"/>
    </location>
</feature>
<dbReference type="OrthoDB" id="207378at2759"/>
<sequence>MTGRLLFPGILLLIYHSSGVLADWRDVFLPKPFHGLSGQCQNDTNTWIKSLTLFATVSAECLTMKKCSLKELKILEDNLYAVQELDAFGQFPGAGVLELKTLYDGSYQECQRISGKKYETNYCYLLLTPGKNASCVPSTSNSKYAALPLRIAVCLPESCNHKDIISIFNQMSPYPFTACSAFCVKNEVEKDSAFWGFSVFLMIMVAIAILASSVDYIRETAFGIPSSKEKNLFMKILLTFSLWTNAELLLSVKEQKPGFIKSLDCIRLFSMCWVVTGHSFLYYILSDSLNPVVNFPKHFWNHLILNAFVSVDTFFIMSGIVVAYLFFKTKPSKKMITNPVTWVLFYVHRYLRLTPPMMLFIGFFTVYGPYIQGAFSASEMNAMYPQIQGCQKYWWQNMLYINNFDKSDSNQDSSCYGITWYLAVDTQLYIFAPIILVALYFSFAAGTGIIVASCIGSVVVTYILFGVYDLPADIIGNGDQNSFFDMAYSKPWIRCPPYLIGLLTGYLIATYGTRKVRLHWALSIAGWIIAFGIAAGCLFSTYTYDKGTHWSTFSRATFYNFHRIGWAFFICWVVGANHMGWGGPINNFMSHPIWQPFGRLSYCAYLVHWMVLFYYLNIGGPIHYSSAWEVFLYIAIPATLLSYLLAFFWSCLFEVPVLKLEKMLIESIIGGGGKTSAKVEETKNELKKGAAEGKESPIMEKKREGSTSWEIEEGRAEKLE</sequence>
<dbReference type="InParanoid" id="G0M956"/>
<evidence type="ECO:0000256" key="1">
    <source>
        <dbReference type="SAM" id="MobiDB-lite"/>
    </source>
</evidence>
<dbReference type="GO" id="GO:0016747">
    <property type="term" value="F:acyltransferase activity, transferring groups other than amino-acyl groups"/>
    <property type="evidence" value="ECO:0007669"/>
    <property type="project" value="InterPro"/>
</dbReference>
<feature type="transmembrane region" description="Helical" evidence="2">
    <location>
        <begin position="564"/>
        <end position="581"/>
    </location>
</feature>
<feature type="transmembrane region" description="Helical" evidence="2">
    <location>
        <begin position="448"/>
        <end position="468"/>
    </location>
</feature>
<reference evidence="6" key="1">
    <citation type="submission" date="2011-07" db="EMBL/GenBank/DDBJ databases">
        <authorList>
            <consortium name="Caenorhabditis brenneri Sequencing and Analysis Consortium"/>
            <person name="Wilson R.K."/>
        </authorList>
    </citation>
    <scope>NUCLEOTIDE SEQUENCE [LARGE SCALE GENOMIC DNA]</scope>
    <source>
        <strain evidence="6">PB2801</strain>
    </source>
</reference>
<evidence type="ECO:0000259" key="4">
    <source>
        <dbReference type="SMART" id="SM00703"/>
    </source>
</evidence>
<dbReference type="InterPro" id="IPR006621">
    <property type="entry name" value="Nose-resist-to-fluoxetine_N"/>
</dbReference>
<feature type="transmembrane region" description="Helical" evidence="2">
    <location>
        <begin position="264"/>
        <end position="284"/>
    </location>
</feature>
<evidence type="ECO:0000313" key="5">
    <source>
        <dbReference type="EMBL" id="EGT30895.1"/>
    </source>
</evidence>
<evidence type="ECO:0000256" key="2">
    <source>
        <dbReference type="SAM" id="Phobius"/>
    </source>
</evidence>
<dbReference type="Proteomes" id="UP000008068">
    <property type="component" value="Unassembled WGS sequence"/>
</dbReference>
<evidence type="ECO:0000256" key="3">
    <source>
        <dbReference type="SAM" id="SignalP"/>
    </source>
</evidence>
<dbReference type="Pfam" id="PF20146">
    <property type="entry name" value="NRF"/>
    <property type="match status" value="1"/>
</dbReference>
<proteinExistence type="predicted"/>
<dbReference type="InterPro" id="IPR052728">
    <property type="entry name" value="O2_lipid_transport_reg"/>
</dbReference>
<dbReference type="STRING" id="135651.G0M956"/>
<feature type="transmembrane region" description="Helical" evidence="2">
    <location>
        <begin position="630"/>
        <end position="653"/>
    </location>
</feature>
<feature type="transmembrane region" description="Helical" evidence="2">
    <location>
        <begin position="521"/>
        <end position="544"/>
    </location>
</feature>
<feature type="transmembrane region" description="Helical" evidence="2">
    <location>
        <begin position="193"/>
        <end position="212"/>
    </location>
</feature>
<feature type="domain" description="Nose resistant-to-fluoxetine protein N-terminal" evidence="4">
    <location>
        <begin position="58"/>
        <end position="185"/>
    </location>
</feature>
<keyword evidence="3" id="KW-0732">Signal</keyword>
<dbReference type="eggNOG" id="KOG3700">
    <property type="taxonomic scope" value="Eukaryota"/>
</dbReference>
<protein>
    <submittedName>
        <fullName evidence="5">CBN-OAC-32 protein</fullName>
    </submittedName>
</protein>
<keyword evidence="6" id="KW-1185">Reference proteome</keyword>
<dbReference type="EMBL" id="GL379787">
    <property type="protein sequence ID" value="EGT30895.1"/>
    <property type="molecule type" value="Genomic_DNA"/>
</dbReference>
<feature type="transmembrane region" description="Helical" evidence="2">
    <location>
        <begin position="357"/>
        <end position="375"/>
    </location>
</feature>
<dbReference type="Pfam" id="PF01757">
    <property type="entry name" value="Acyl_transf_3"/>
    <property type="match status" value="1"/>
</dbReference>
<feature type="transmembrane region" description="Helical" evidence="2">
    <location>
        <begin position="304"/>
        <end position="327"/>
    </location>
</feature>
<feature type="transmembrane region" description="Helical" evidence="2">
    <location>
        <begin position="491"/>
        <end position="509"/>
    </location>
</feature>
<dbReference type="HOGENOM" id="CLU_007874_3_2_1"/>
<keyword evidence="2" id="KW-1133">Transmembrane helix</keyword>
<evidence type="ECO:0000313" key="6">
    <source>
        <dbReference type="Proteomes" id="UP000008068"/>
    </source>
</evidence>
<dbReference type="PANTHER" id="PTHR11161:SF16">
    <property type="entry name" value="NOSE RESISTANT-TO-FLUOXETINE PROTEIN N-TERMINAL DOMAIN-CONTAINING PROTEIN"/>
    <property type="match status" value="1"/>
</dbReference>
<accession>G0M956</accession>
<organism evidence="6">
    <name type="scientific">Caenorhabditis brenneri</name>
    <name type="common">Nematode worm</name>
    <dbReference type="NCBI Taxonomy" id="135651"/>
    <lineage>
        <taxon>Eukaryota</taxon>
        <taxon>Metazoa</taxon>
        <taxon>Ecdysozoa</taxon>
        <taxon>Nematoda</taxon>
        <taxon>Chromadorea</taxon>
        <taxon>Rhabditida</taxon>
        <taxon>Rhabditina</taxon>
        <taxon>Rhabditomorpha</taxon>
        <taxon>Rhabditoidea</taxon>
        <taxon>Rhabditidae</taxon>
        <taxon>Peloderinae</taxon>
        <taxon>Caenorhabditis</taxon>
    </lineage>
</organism>
<gene>
    <name evidence="5" type="primary">Cbn-oac-32</name>
    <name evidence="5" type="ORF">CAEBREN_01592</name>
</gene>
<dbReference type="InterPro" id="IPR002656">
    <property type="entry name" value="Acyl_transf_3_dom"/>
</dbReference>